<sequence>MLWLALVFCASIVDSCRDGIDNVFTIDSYGDDLPVHVKNVVIRAYDIFYKPSCYEGKVNIKMPGYFHIMGGEVLVPQNYDLFHHTMVRATVHVGEKHICDDGEGGMFFIPNKLCRFKMTTFVPPEICRVLQRKGTHTLEELWREAGFNSTQELPPAPSFLGVSLIDLLKGDYKIKVELRIHGEPIVRIAIPTDMQPMQWGL</sequence>
<dbReference type="AlphaFoldDB" id="A0AA36G5S8"/>
<evidence type="ECO:0000313" key="2">
    <source>
        <dbReference type="Proteomes" id="UP001177023"/>
    </source>
</evidence>
<accession>A0AA36G5S8</accession>
<proteinExistence type="predicted"/>
<dbReference type="Proteomes" id="UP001177023">
    <property type="component" value="Unassembled WGS sequence"/>
</dbReference>
<comment type="caution">
    <text evidence="1">The sequence shown here is derived from an EMBL/GenBank/DDBJ whole genome shotgun (WGS) entry which is preliminary data.</text>
</comment>
<protein>
    <submittedName>
        <fullName evidence="1">Uncharacterized protein</fullName>
    </submittedName>
</protein>
<feature type="non-terminal residue" evidence="1">
    <location>
        <position position="1"/>
    </location>
</feature>
<name>A0AA36G5S8_9BILA</name>
<keyword evidence="2" id="KW-1185">Reference proteome</keyword>
<reference evidence="1" key="1">
    <citation type="submission" date="2023-06" db="EMBL/GenBank/DDBJ databases">
        <authorList>
            <person name="Delattre M."/>
        </authorList>
    </citation>
    <scope>NUCLEOTIDE SEQUENCE</scope>
    <source>
        <strain evidence="1">AF72</strain>
    </source>
</reference>
<evidence type="ECO:0000313" key="1">
    <source>
        <dbReference type="EMBL" id="CAJ0579183.1"/>
    </source>
</evidence>
<gene>
    <name evidence="1" type="ORF">MSPICULIGERA_LOCUS17413</name>
</gene>
<dbReference type="EMBL" id="CATQJA010002655">
    <property type="protein sequence ID" value="CAJ0579183.1"/>
    <property type="molecule type" value="Genomic_DNA"/>
</dbReference>
<organism evidence="1 2">
    <name type="scientific">Mesorhabditis spiculigera</name>
    <dbReference type="NCBI Taxonomy" id="96644"/>
    <lineage>
        <taxon>Eukaryota</taxon>
        <taxon>Metazoa</taxon>
        <taxon>Ecdysozoa</taxon>
        <taxon>Nematoda</taxon>
        <taxon>Chromadorea</taxon>
        <taxon>Rhabditida</taxon>
        <taxon>Rhabditina</taxon>
        <taxon>Rhabditomorpha</taxon>
        <taxon>Rhabditoidea</taxon>
        <taxon>Rhabditidae</taxon>
        <taxon>Mesorhabditinae</taxon>
        <taxon>Mesorhabditis</taxon>
    </lineage>
</organism>